<dbReference type="InterPro" id="IPR031341">
    <property type="entry name" value="Methyltr_RsmF_N"/>
</dbReference>
<dbReference type="STRING" id="999415.HMPREF9943_00598"/>
<keyword evidence="5 6" id="KW-0694">RNA-binding</keyword>
<dbReference type="BioCyc" id="ECAT999415-HMP:GTTI-618-MONOMER"/>
<feature type="binding site" evidence="6">
    <location>
        <position position="170"/>
    </location>
    <ligand>
        <name>S-adenosyl-L-methionine</name>
        <dbReference type="ChEBI" id="CHEBI:59789"/>
    </ligand>
</feature>
<dbReference type="Pfam" id="PF17125">
    <property type="entry name" value="Methyltr_RsmF_N"/>
    <property type="match status" value="1"/>
</dbReference>
<dbReference type="Pfam" id="PF01189">
    <property type="entry name" value="Methyltr_RsmB-F"/>
    <property type="match status" value="1"/>
</dbReference>
<dbReference type="Pfam" id="PF17126">
    <property type="entry name" value="RsmF_methylt_CI"/>
    <property type="match status" value="1"/>
</dbReference>
<organism evidence="8 9">
    <name type="scientific">Eggerthia catenaformis OT 569 = DSM 20559</name>
    <dbReference type="NCBI Taxonomy" id="999415"/>
    <lineage>
        <taxon>Bacteria</taxon>
        <taxon>Bacillati</taxon>
        <taxon>Bacillota</taxon>
        <taxon>Erysipelotrichia</taxon>
        <taxon>Erysipelotrichales</taxon>
        <taxon>Coprobacillaceae</taxon>
        <taxon>Eggerthia</taxon>
    </lineage>
</organism>
<dbReference type="Gene3D" id="2.30.130.60">
    <property type="match status" value="1"/>
</dbReference>
<name>M2Q2A8_9FIRM</name>
<sequence length="436" mass="49988">MDQFNKRMKDYLKDDYDNFKEALTKNPVKSLYFNKKKQFTSLPSLTPHPIVRGGYYYNEDTFKAGKSPYFLTGLYYIQEPSAMITAAKLPLESNDYVLDMCGAPGGKSCAIGMNLSNEGLLITNDISISRAKILSENIERFGLSNTIVTSTNPKNLIGILDNYFDKIILDAPCSGEGMFRSKKQAIETYSEEKIKECVTIQKELIDIAFQLLKPGGLLMYSTCTYNQYENEDIIRYALNHYNFKLVPLSHEKGLAEGLDMPEAIRCYPHLFNGEGQFMALLLKNGSSSKQKVKTIKPHIDANYLKVIKDFYKKYLNIPLSPSLTENNGHIYQIQKHFPDLKKIRILRRGLYLGEVRKSYFTPSYSLALSLKEEDFKYSYNFNHDDPEIQTYIHGDTLESKGNKGYGGILIDHYPLSFYKESIQIKNLFPKGLRRNM</sequence>
<dbReference type="RefSeq" id="WP_004801879.1">
    <property type="nucleotide sequence ID" value="NZ_KB446647.1"/>
</dbReference>
<evidence type="ECO:0000256" key="3">
    <source>
        <dbReference type="ARBA" id="ARBA00022679"/>
    </source>
</evidence>
<gene>
    <name evidence="8" type="ORF">HMPREF9943_00598</name>
</gene>
<feature type="domain" description="SAM-dependent MTase RsmB/NOP-type" evidence="7">
    <location>
        <begin position="1"/>
        <end position="284"/>
    </location>
</feature>
<evidence type="ECO:0000256" key="6">
    <source>
        <dbReference type="PROSITE-ProRule" id="PRU01023"/>
    </source>
</evidence>
<proteinExistence type="inferred from homology"/>
<keyword evidence="3 6" id="KW-0808">Transferase</keyword>
<dbReference type="InterPro" id="IPR023267">
    <property type="entry name" value="RCMT"/>
</dbReference>
<feature type="binding site" evidence="6">
    <location>
        <position position="125"/>
    </location>
    <ligand>
        <name>S-adenosyl-L-methionine</name>
        <dbReference type="ChEBI" id="CHEBI:59789"/>
    </ligand>
</feature>
<dbReference type="Gene3D" id="3.40.50.150">
    <property type="entry name" value="Vaccinia Virus protein VP39"/>
    <property type="match status" value="1"/>
</dbReference>
<protein>
    <submittedName>
        <fullName evidence="8">NOL1/NOP2/sun family putative RNA methylase</fullName>
    </submittedName>
</protein>
<dbReference type="InterPro" id="IPR001678">
    <property type="entry name" value="MeTrfase_RsmB-F_NOP2_dom"/>
</dbReference>
<dbReference type="PANTHER" id="PTHR22807">
    <property type="entry name" value="NOP2 YEAST -RELATED NOL1/NOP2/FMU SUN DOMAIN-CONTAINING"/>
    <property type="match status" value="1"/>
</dbReference>
<dbReference type="PATRIC" id="fig|999415.3.peg.596"/>
<dbReference type="CDD" id="cd02440">
    <property type="entry name" value="AdoMet_MTases"/>
    <property type="match status" value="1"/>
</dbReference>
<evidence type="ECO:0000313" key="9">
    <source>
        <dbReference type="Proteomes" id="UP000011758"/>
    </source>
</evidence>
<evidence type="ECO:0000256" key="5">
    <source>
        <dbReference type="ARBA" id="ARBA00022884"/>
    </source>
</evidence>
<dbReference type="InterPro" id="IPR027391">
    <property type="entry name" value="Nol1_Nop2_Fmu_2"/>
</dbReference>
<evidence type="ECO:0000313" key="8">
    <source>
        <dbReference type="EMBL" id="EMD17035.1"/>
    </source>
</evidence>
<keyword evidence="9" id="KW-1185">Reference proteome</keyword>
<dbReference type="InterPro" id="IPR029063">
    <property type="entry name" value="SAM-dependent_MTases_sf"/>
</dbReference>
<comment type="caution">
    <text evidence="8">The sequence shown here is derived from an EMBL/GenBank/DDBJ whole genome shotgun (WGS) entry which is preliminary data.</text>
</comment>
<dbReference type="InterPro" id="IPR049560">
    <property type="entry name" value="MeTrfase_RsmB-F_NOP2_cat"/>
</dbReference>
<dbReference type="PANTHER" id="PTHR22807:SF30">
    <property type="entry name" value="28S RRNA (CYTOSINE(4447)-C(5))-METHYLTRANSFERASE-RELATED"/>
    <property type="match status" value="1"/>
</dbReference>
<evidence type="ECO:0000256" key="1">
    <source>
        <dbReference type="ARBA" id="ARBA00022490"/>
    </source>
</evidence>
<dbReference type="AlphaFoldDB" id="M2Q2A8"/>
<dbReference type="Gene3D" id="3.30.70.1170">
    <property type="entry name" value="Sun protein, domain 3"/>
    <property type="match status" value="1"/>
</dbReference>
<dbReference type="OrthoDB" id="9810297at2"/>
<comment type="caution">
    <text evidence="6">Lacks conserved residue(s) required for the propagation of feature annotation.</text>
</comment>
<dbReference type="EMBL" id="AGEJ01000011">
    <property type="protein sequence ID" value="EMD17035.1"/>
    <property type="molecule type" value="Genomic_DNA"/>
</dbReference>
<dbReference type="GO" id="GO:0008173">
    <property type="term" value="F:RNA methyltransferase activity"/>
    <property type="evidence" value="ECO:0007669"/>
    <property type="project" value="InterPro"/>
</dbReference>
<dbReference type="Pfam" id="PF13636">
    <property type="entry name" value="Methyltranf_PUA"/>
    <property type="match status" value="1"/>
</dbReference>
<dbReference type="SUPFAM" id="SSF53335">
    <property type="entry name" value="S-adenosyl-L-methionine-dependent methyltransferases"/>
    <property type="match status" value="1"/>
</dbReference>
<evidence type="ECO:0000259" key="7">
    <source>
        <dbReference type="PROSITE" id="PS51686"/>
    </source>
</evidence>
<keyword evidence="2 6" id="KW-0489">Methyltransferase</keyword>
<evidence type="ECO:0000256" key="2">
    <source>
        <dbReference type="ARBA" id="ARBA00022603"/>
    </source>
</evidence>
<reference evidence="8 9" key="1">
    <citation type="submission" date="2013-02" db="EMBL/GenBank/DDBJ databases">
        <title>The Genome Sequence of Lactobacillus catenaformis F0143.</title>
        <authorList>
            <consortium name="The Broad Institute Genome Sequencing Platform"/>
            <person name="Earl A."/>
            <person name="Ward D."/>
            <person name="Feldgarden M."/>
            <person name="Gevers D."/>
            <person name="Izard J."/>
            <person name="Blanton J.M."/>
            <person name="Mathney J."/>
            <person name="Dewhirst F.E."/>
            <person name="Young S.K."/>
            <person name="Zeng Q."/>
            <person name="Gargeya S."/>
            <person name="Fitzgerald M."/>
            <person name="Haas B."/>
            <person name="Abouelleil A."/>
            <person name="Alvarado L."/>
            <person name="Arachchi H.M."/>
            <person name="Berlin A."/>
            <person name="Chapman S.B."/>
            <person name="Gearin G."/>
            <person name="Goldberg J."/>
            <person name="Griggs A."/>
            <person name="Gujja S."/>
            <person name="Hansen M."/>
            <person name="Heiman D."/>
            <person name="Howarth C."/>
            <person name="Larimer J."/>
            <person name="Lui A."/>
            <person name="MacDonald P.J.P."/>
            <person name="McCowen C."/>
            <person name="Montmayeur A."/>
            <person name="Murphy C."/>
            <person name="Neiman D."/>
            <person name="Pearson M."/>
            <person name="Priest M."/>
            <person name="Roberts A."/>
            <person name="Saif S."/>
            <person name="Shea T."/>
            <person name="Sisk P."/>
            <person name="Stolte C."/>
            <person name="Sykes S."/>
            <person name="Wortman J."/>
            <person name="Nusbaum C."/>
            <person name="Birren B."/>
        </authorList>
    </citation>
    <scope>NUCLEOTIDE SEQUENCE [LARGE SCALE GENOMIC DNA]</scope>
    <source>
        <strain evidence="8 9">OT 569</strain>
    </source>
</reference>
<evidence type="ECO:0000256" key="4">
    <source>
        <dbReference type="ARBA" id="ARBA00022691"/>
    </source>
</evidence>
<accession>M2Q2A8</accession>
<dbReference type="PRINTS" id="PR02008">
    <property type="entry name" value="RCMTFAMILY"/>
</dbReference>
<dbReference type="GO" id="GO:0001510">
    <property type="term" value="P:RNA methylation"/>
    <property type="evidence" value="ECO:0007669"/>
    <property type="project" value="InterPro"/>
</dbReference>
<dbReference type="PROSITE" id="PS51686">
    <property type="entry name" value="SAM_MT_RSMB_NOP"/>
    <property type="match status" value="1"/>
</dbReference>
<keyword evidence="4 6" id="KW-0949">S-adenosyl-L-methionine</keyword>
<dbReference type="eggNOG" id="COG0144">
    <property type="taxonomic scope" value="Bacteria"/>
</dbReference>
<keyword evidence="1" id="KW-0963">Cytoplasm</keyword>
<dbReference type="CDD" id="cd21147">
    <property type="entry name" value="RsmF_methylt_CTD1"/>
    <property type="match status" value="1"/>
</dbReference>
<dbReference type="GO" id="GO:0003723">
    <property type="term" value="F:RNA binding"/>
    <property type="evidence" value="ECO:0007669"/>
    <property type="project" value="UniProtKB-UniRule"/>
</dbReference>
<feature type="active site" description="Nucleophile" evidence="6">
    <location>
        <position position="223"/>
    </location>
</feature>
<dbReference type="Proteomes" id="UP000011758">
    <property type="component" value="Unassembled WGS sequence"/>
</dbReference>
<dbReference type="InterPro" id="IPR031340">
    <property type="entry name" value="RsmF_methylt_CI"/>
</dbReference>
<comment type="similarity">
    <text evidence="6">Belongs to the class I-like SAM-binding methyltransferase superfamily. RsmB/NOP family.</text>
</comment>